<dbReference type="GO" id="GO:0006508">
    <property type="term" value="P:proteolysis"/>
    <property type="evidence" value="ECO:0007669"/>
    <property type="project" value="InterPro"/>
</dbReference>
<reference evidence="3 4" key="1">
    <citation type="journal article" date="2019" name="Sci. Rep.">
        <title>Orb-weaving spider Araneus ventricosus genome elucidates the spidroin gene catalogue.</title>
        <authorList>
            <person name="Kono N."/>
            <person name="Nakamura H."/>
            <person name="Ohtoshi R."/>
            <person name="Moran D.A.P."/>
            <person name="Shinohara A."/>
            <person name="Yoshida Y."/>
            <person name="Fujiwara M."/>
            <person name="Mori M."/>
            <person name="Tomita M."/>
            <person name="Arakawa K."/>
        </authorList>
    </citation>
    <scope>NUCLEOTIDE SEQUENCE [LARGE SCALE GENOMIC DNA]</scope>
</reference>
<sequence length="57" mass="6369">GDSGGPLVMENGDSWIQVGIVSFGFQCGAEDYPGVYTRVSAYMRWISRILSEYQYIV</sequence>
<organism evidence="3 4">
    <name type="scientific">Araneus ventricosus</name>
    <name type="common">Orbweaver spider</name>
    <name type="synonym">Epeira ventricosa</name>
    <dbReference type="NCBI Taxonomy" id="182803"/>
    <lineage>
        <taxon>Eukaryota</taxon>
        <taxon>Metazoa</taxon>
        <taxon>Ecdysozoa</taxon>
        <taxon>Arthropoda</taxon>
        <taxon>Chelicerata</taxon>
        <taxon>Arachnida</taxon>
        <taxon>Araneae</taxon>
        <taxon>Araneomorphae</taxon>
        <taxon>Entelegynae</taxon>
        <taxon>Araneoidea</taxon>
        <taxon>Araneidae</taxon>
        <taxon>Araneus</taxon>
    </lineage>
</organism>
<dbReference type="EMBL" id="BGPR01039751">
    <property type="protein sequence ID" value="GBO15778.1"/>
    <property type="molecule type" value="Genomic_DNA"/>
</dbReference>
<dbReference type="InterPro" id="IPR001254">
    <property type="entry name" value="Trypsin_dom"/>
</dbReference>
<dbReference type="Gene3D" id="2.40.10.10">
    <property type="entry name" value="Trypsin-like serine proteases"/>
    <property type="match status" value="1"/>
</dbReference>
<comment type="caution">
    <text evidence="3">The sequence shown here is derived from an EMBL/GenBank/DDBJ whole genome shotgun (WGS) entry which is preliminary data.</text>
</comment>
<protein>
    <recommendedName>
        <fullName evidence="2">Peptidase S1 domain-containing protein</fullName>
    </recommendedName>
</protein>
<feature type="non-terminal residue" evidence="3">
    <location>
        <position position="1"/>
    </location>
</feature>
<name>A0A4Y2US99_ARAVE</name>
<dbReference type="Pfam" id="PF00089">
    <property type="entry name" value="Trypsin"/>
    <property type="match status" value="1"/>
</dbReference>
<dbReference type="OrthoDB" id="93664at2759"/>
<keyword evidence="4" id="KW-1185">Reference proteome</keyword>
<dbReference type="SUPFAM" id="SSF50494">
    <property type="entry name" value="Trypsin-like serine proteases"/>
    <property type="match status" value="1"/>
</dbReference>
<dbReference type="AlphaFoldDB" id="A0A4Y2US99"/>
<proteinExistence type="predicted"/>
<dbReference type="PANTHER" id="PTHR24253:SF153">
    <property type="entry name" value="SERINE PROTEASE HEPSIN"/>
    <property type="match status" value="1"/>
</dbReference>
<evidence type="ECO:0000313" key="4">
    <source>
        <dbReference type="Proteomes" id="UP000499080"/>
    </source>
</evidence>
<dbReference type="InterPro" id="IPR009003">
    <property type="entry name" value="Peptidase_S1_PA"/>
</dbReference>
<feature type="domain" description="Peptidase S1" evidence="2">
    <location>
        <begin position="1"/>
        <end position="51"/>
    </location>
</feature>
<dbReference type="PANTHER" id="PTHR24253">
    <property type="entry name" value="TRANSMEMBRANE PROTEASE SERINE"/>
    <property type="match status" value="1"/>
</dbReference>
<accession>A0A4Y2US99</accession>
<evidence type="ECO:0000313" key="3">
    <source>
        <dbReference type="EMBL" id="GBO15778.1"/>
    </source>
</evidence>
<evidence type="ECO:0000256" key="1">
    <source>
        <dbReference type="ARBA" id="ARBA00023157"/>
    </source>
</evidence>
<keyword evidence="1" id="KW-1015">Disulfide bond</keyword>
<dbReference type="GO" id="GO:0004252">
    <property type="term" value="F:serine-type endopeptidase activity"/>
    <property type="evidence" value="ECO:0007669"/>
    <property type="project" value="InterPro"/>
</dbReference>
<dbReference type="PROSITE" id="PS50240">
    <property type="entry name" value="TRYPSIN_DOM"/>
    <property type="match status" value="1"/>
</dbReference>
<dbReference type="Proteomes" id="UP000499080">
    <property type="component" value="Unassembled WGS sequence"/>
</dbReference>
<dbReference type="InterPro" id="IPR043504">
    <property type="entry name" value="Peptidase_S1_PA_chymotrypsin"/>
</dbReference>
<gene>
    <name evidence="3" type="ORF">AVEN_129881_1</name>
</gene>
<evidence type="ECO:0000259" key="2">
    <source>
        <dbReference type="PROSITE" id="PS50240"/>
    </source>
</evidence>